<name>A0A1D2MUD6_ORCCI</name>
<keyword evidence="9" id="KW-0811">Translocation</keyword>
<keyword evidence="7" id="KW-0509">mRNA transport</keyword>
<dbReference type="GO" id="GO:0044614">
    <property type="term" value="C:nuclear pore cytoplasmic filaments"/>
    <property type="evidence" value="ECO:0007669"/>
    <property type="project" value="TreeGrafter"/>
</dbReference>
<feature type="compositionally biased region" description="Acidic residues" evidence="12">
    <location>
        <begin position="1063"/>
        <end position="1080"/>
    </location>
</feature>
<feature type="region of interest" description="Disordered" evidence="12">
    <location>
        <begin position="372"/>
        <end position="400"/>
    </location>
</feature>
<feature type="region of interest" description="Disordered" evidence="12">
    <location>
        <begin position="249"/>
        <end position="285"/>
    </location>
</feature>
<sequence length="1882" mass="203958">MFGSGGFGSTPSTFGGGGFGTTANTGASVFGQPAQPQPPTSLFGGGTSTFGAQQTLPAFGAGATAAPATAFGAQAQTSSVFGQQARPTTGIFSNTATTISPFSTQTQVAGTSIPFNAITGTDTMMKNGAASQINTRHQCITCMKEYENKSLEELRLEDYQMNRKGPQNSMFGAQPTQQAQPGGGLFSGIGATSTAGASTFGQTPAFGQTTTSGGLFGSALNQSKPGGFFGSGAAPTTSGFGAGSSLGFSFSNPTSQPQQSIFGANNNTATSSTTGGLGTTSFSFSQPQQQQQGLSLFSQKPLATPVSSAPAFGAGGFGSAATNTTMTKPLFGGTTGTSTFGNTGTAAPTFGTGSASLFSTNTQQQAQAKPFSFSTPFSSAPQTSQPTFGGTTGTSTFNFSNPVSTPTVNFGAGTGAAPAFGAGTTTGSTFAPLTFSSLGGGTQTQQPGAAPTFGSGFFSSNTNTSTTGGTTGLSLFNPGGSAGSTFNTGGLQFQQQQMQLQQQQQHQQLTGNISFATTPYKDSQLFYNLISNRKVDDMTKPTNPTAQRQFREASRRKTSTSAGISTSLNLNSSAALKNLTFPTSRNRNSISKFQIFDGFEDEDRSIGVDILSPKTNVKKLVIKSSDISTPSTPRGGGGKSLLGITPLSKSLNSSGFQSPNNIGGLNRRNRLTLNSTLNHSDLSFAAGDNGGVGEPNRTLDFGESSLLSETSRNEFGHGHGEGNGNGGESYANGTNGPYNSTLPSTSKRNSEVDVMSPRGIGTGAGGGGGSSCEGSPYVNGSLNDSIPGTVCGVICTRPGYYVKPSVEELDRIMDQQGNCVINAFEVGRHNFGKIKFILPVNVANLNIDEIVLFRHKEVVVYPDDNNKPPLGQGLNVAAEIELERVWPIDKATNDAIRSPRKIKAMNYDTKLKRACTRLDADFISYNEEAGIWKFKVNHFSKYSCDLEENEEDDVPPPPLAGGIPPGMPQQMGKGLGGIPLSQQHKLSLQQRMSGQHQPGPGGDASPGMSSVKTLSLVSSPPQPSHFTVLAPPPSSQDAHQFQMLEGGMPPQSDVELNPLTPCDSDDDDDDDDDDDEEEEDMMVRHRQSSLSSRPMLPKYKAVLKDAGTEKSRLMKSVMSIDEFYEEDGSILESTQSQPPIKKSRATIGFSAQSFASSNDYPEVEHNVVQRLKGRLTADPQQLKELNKSMTPTQSTGSSSKPQQQTIMQVVKPEEFLSVKEKDSEDLFSSLRSSEMRNNVKLQGCPRVCFLPSGHFLTVNQTVGASGFSAELKISQLSSYADKQEHGVLAGPIRAVLETQMENRLKMEGVLFKDHIEAIRAELPNCNIPKLRETLEQELVLWQLCDILWPEQINLQESALRQLDDAFLLTQRHNLSNWLRNNSAILFGDVYKSQDRSILGLLKKGLLEKACEEAVNQGNFFMSVLLASEPHLHLNFEECSEIVDEGMPASTADIFSLISGSLLRFSELTPEKVAFMTTNDWLQYFALYIWYSGPTKSSMPIPVDKAVREYEEMMRDIVGDENCLLPTKETSTIANLCMHLLKMYSCNGYPMSYIYCPRTWTSDCLDYKLVWLLMRDLEAIGYLPSSDLYPELCLSFAGELECIGLWKWAHYVIREIEPAEELQDDEDACERLSRQRDAFCVRLIERNVDKLEGPTGMETEKFLVYDLGTDERLLYSIKSWKTERVDEKIWYLGRMDEWAASLNTLINYLTEANIGLSLIPEKNAPGFARNMLEHLEILKENCKYHAEWEVHGKMLYNYLTMTQFQQEEQESEVLETAVTNFLESVIKVRPTNPNQCAFLLEMAISAQKVVQLLFVQPGVNNKENLYERLQQFLDIPVPKEFFEGLRCFINQNMRFMVDMFNPNESLPFAFPPSQGVGVALMEN</sequence>
<dbReference type="Pfam" id="PF21240">
    <property type="entry name" value="Nup98_GLEBS"/>
    <property type="match status" value="1"/>
</dbReference>
<accession>A0A1D2MUD6</accession>
<dbReference type="Proteomes" id="UP000094527">
    <property type="component" value="Unassembled WGS sequence"/>
</dbReference>
<reference evidence="14 15" key="1">
    <citation type="journal article" date="2016" name="Genome Biol. Evol.">
        <title>Gene Family Evolution Reflects Adaptation to Soil Environmental Stressors in the Genome of the Collembolan Orchesella cincta.</title>
        <authorList>
            <person name="Faddeeva-Vakhrusheva A."/>
            <person name="Derks M.F."/>
            <person name="Anvar S.Y."/>
            <person name="Agamennone V."/>
            <person name="Suring W."/>
            <person name="Smit S."/>
            <person name="van Straalen N.M."/>
            <person name="Roelofs D."/>
        </authorList>
    </citation>
    <scope>NUCLEOTIDE SEQUENCE [LARGE SCALE GENOMIC DNA]</scope>
    <source>
        <tissue evidence="14">Mixed pool</tissue>
    </source>
</reference>
<keyword evidence="6" id="KW-0068">Autocatalytic cleavage</keyword>
<keyword evidence="11" id="KW-0539">Nucleus</keyword>
<keyword evidence="15" id="KW-1185">Reference proteome</keyword>
<evidence type="ECO:0000313" key="14">
    <source>
        <dbReference type="EMBL" id="ODM96719.1"/>
    </source>
</evidence>
<gene>
    <name evidence="14" type="ORF">Ocin01_09972</name>
</gene>
<evidence type="ECO:0000256" key="8">
    <source>
        <dbReference type="ARBA" id="ARBA00022927"/>
    </source>
</evidence>
<feature type="compositionally biased region" description="Polar residues" evidence="12">
    <location>
        <begin position="252"/>
        <end position="261"/>
    </location>
</feature>
<dbReference type="PANTHER" id="PTHR23198">
    <property type="entry name" value="NUCLEOPORIN"/>
    <property type="match status" value="1"/>
</dbReference>
<dbReference type="SUPFAM" id="SSF82215">
    <property type="entry name" value="C-terminal autoproteolytic domain of nucleoporin nup98"/>
    <property type="match status" value="1"/>
</dbReference>
<feature type="compositionally biased region" description="Basic and acidic residues" evidence="12">
    <location>
        <begin position="711"/>
        <end position="720"/>
    </location>
</feature>
<feature type="compositionally biased region" description="Polar residues" evidence="12">
    <location>
        <begin position="1007"/>
        <end position="1019"/>
    </location>
</feature>
<feature type="region of interest" description="Disordered" evidence="12">
    <location>
        <begin position="437"/>
        <end position="461"/>
    </location>
</feature>
<feature type="region of interest" description="Disordered" evidence="12">
    <location>
        <begin position="537"/>
        <end position="565"/>
    </location>
</feature>
<dbReference type="GO" id="GO:0006405">
    <property type="term" value="P:RNA export from nucleus"/>
    <property type="evidence" value="ECO:0007669"/>
    <property type="project" value="TreeGrafter"/>
</dbReference>
<feature type="region of interest" description="Disordered" evidence="12">
    <location>
        <begin position="711"/>
        <end position="751"/>
    </location>
</feature>
<keyword evidence="8" id="KW-0653">Protein transport</keyword>
<dbReference type="InterPro" id="IPR007230">
    <property type="entry name" value="Nup98_auto-Pept-S59_dom"/>
</dbReference>
<feature type="compositionally biased region" description="Polar residues" evidence="12">
    <location>
        <begin position="731"/>
        <end position="747"/>
    </location>
</feature>
<evidence type="ECO:0000256" key="12">
    <source>
        <dbReference type="SAM" id="MobiDB-lite"/>
    </source>
</evidence>
<evidence type="ECO:0000256" key="6">
    <source>
        <dbReference type="ARBA" id="ARBA00022813"/>
    </source>
</evidence>
<comment type="subcellular location">
    <subcellularLocation>
        <location evidence="2">Nucleus membrane</location>
        <topology evidence="2">Peripheral membrane protein</topology>
        <orientation evidence="2">Nucleoplasmic side</orientation>
    </subcellularLocation>
    <subcellularLocation>
        <location evidence="1">Nucleus</location>
        <location evidence="1">Nuclear pore complex</location>
    </subcellularLocation>
</comment>
<comment type="caution">
    <text evidence="14">The sequence shown here is derived from an EMBL/GenBank/DDBJ whole genome shotgun (WGS) entry which is preliminary data.</text>
</comment>
<dbReference type="GO" id="GO:0000973">
    <property type="term" value="P:post-transcriptional tethering of RNA polymerase II gene DNA at nuclear periphery"/>
    <property type="evidence" value="ECO:0007669"/>
    <property type="project" value="TreeGrafter"/>
</dbReference>
<feature type="region of interest" description="Disordered" evidence="12">
    <location>
        <begin position="947"/>
        <end position="1092"/>
    </location>
</feature>
<dbReference type="Gene3D" id="1.10.10.2360">
    <property type="match status" value="1"/>
</dbReference>
<comment type="similarity">
    <text evidence="3">Belongs to the nucleoporin GLFG family.</text>
</comment>
<evidence type="ECO:0000256" key="1">
    <source>
        <dbReference type="ARBA" id="ARBA00004567"/>
    </source>
</evidence>
<dbReference type="PROSITE" id="PS51434">
    <property type="entry name" value="NUP_C"/>
    <property type="match status" value="1"/>
</dbReference>
<dbReference type="InterPro" id="IPR036903">
    <property type="entry name" value="Nup98_auto-Pept-S59_dom_sf"/>
</dbReference>
<evidence type="ECO:0000259" key="13">
    <source>
        <dbReference type="PROSITE" id="PS51434"/>
    </source>
</evidence>
<feature type="compositionally biased region" description="Low complexity" evidence="12">
    <location>
        <begin position="262"/>
        <end position="285"/>
    </location>
</feature>
<evidence type="ECO:0000256" key="7">
    <source>
        <dbReference type="ARBA" id="ARBA00022816"/>
    </source>
</evidence>
<dbReference type="FunFam" id="1.10.10.2360:FF:000001">
    <property type="entry name" value="Nuclear pore complex protein Nup98-Nup96"/>
    <property type="match status" value="1"/>
</dbReference>
<dbReference type="OMA" id="RVWPIDK"/>
<evidence type="ECO:0000256" key="11">
    <source>
        <dbReference type="ARBA" id="ARBA00023242"/>
    </source>
</evidence>
<dbReference type="GO" id="GO:0034398">
    <property type="term" value="P:telomere tethering at nuclear periphery"/>
    <property type="evidence" value="ECO:0007669"/>
    <property type="project" value="TreeGrafter"/>
</dbReference>
<feature type="domain" description="Peptidase S59" evidence="13">
    <location>
        <begin position="797"/>
        <end position="939"/>
    </location>
</feature>
<evidence type="ECO:0000256" key="10">
    <source>
        <dbReference type="ARBA" id="ARBA00023132"/>
    </source>
</evidence>
<dbReference type="GO" id="GO:0051028">
    <property type="term" value="P:mRNA transport"/>
    <property type="evidence" value="ECO:0007669"/>
    <property type="project" value="UniProtKB-KW"/>
</dbReference>
<dbReference type="OrthoDB" id="3797628at2759"/>
<evidence type="ECO:0000256" key="5">
    <source>
        <dbReference type="ARBA" id="ARBA00022448"/>
    </source>
</evidence>
<dbReference type="InterPro" id="IPR037665">
    <property type="entry name" value="Nucleoporin_S59-like"/>
</dbReference>
<organism evidence="14 15">
    <name type="scientific">Orchesella cincta</name>
    <name type="common">Springtail</name>
    <name type="synonym">Podura cincta</name>
    <dbReference type="NCBI Taxonomy" id="48709"/>
    <lineage>
        <taxon>Eukaryota</taxon>
        <taxon>Metazoa</taxon>
        <taxon>Ecdysozoa</taxon>
        <taxon>Arthropoda</taxon>
        <taxon>Hexapoda</taxon>
        <taxon>Collembola</taxon>
        <taxon>Entomobryomorpha</taxon>
        <taxon>Entomobryoidea</taxon>
        <taxon>Orchesellidae</taxon>
        <taxon>Orchesellinae</taxon>
        <taxon>Orchesella</taxon>
    </lineage>
</organism>
<evidence type="ECO:0000313" key="15">
    <source>
        <dbReference type="Proteomes" id="UP000094527"/>
    </source>
</evidence>
<feature type="compositionally biased region" description="Gly residues" evidence="12">
    <location>
        <begin position="1"/>
        <end position="20"/>
    </location>
</feature>
<dbReference type="GO" id="GO:0008139">
    <property type="term" value="F:nuclear localization sequence binding"/>
    <property type="evidence" value="ECO:0007669"/>
    <property type="project" value="TreeGrafter"/>
</dbReference>
<dbReference type="GO" id="GO:0006606">
    <property type="term" value="P:protein import into nucleus"/>
    <property type="evidence" value="ECO:0007669"/>
    <property type="project" value="TreeGrafter"/>
</dbReference>
<evidence type="ECO:0000256" key="2">
    <source>
        <dbReference type="ARBA" id="ARBA00004620"/>
    </source>
</evidence>
<dbReference type="Pfam" id="PF12110">
    <property type="entry name" value="Nup96"/>
    <property type="match status" value="1"/>
</dbReference>
<feature type="compositionally biased region" description="Polar residues" evidence="12">
    <location>
        <begin position="1187"/>
        <end position="1205"/>
    </location>
</feature>
<evidence type="ECO:0000256" key="3">
    <source>
        <dbReference type="ARBA" id="ARBA00008926"/>
    </source>
</evidence>
<feature type="compositionally biased region" description="Polar residues" evidence="12">
    <location>
        <begin position="980"/>
        <end position="996"/>
    </location>
</feature>
<proteinExistence type="inferred from homology"/>
<protein>
    <recommendedName>
        <fullName evidence="4">Nuclear pore complex protein Nup98-Nup96</fullName>
    </recommendedName>
</protein>
<evidence type="ECO:0000256" key="4">
    <source>
        <dbReference type="ARBA" id="ARBA00013472"/>
    </source>
</evidence>
<dbReference type="InterPro" id="IPR021967">
    <property type="entry name" value="Nup98_C"/>
</dbReference>
<keyword evidence="10" id="KW-0906">Nuclear pore complex</keyword>
<dbReference type="GO" id="GO:0017056">
    <property type="term" value="F:structural constituent of nuclear pore"/>
    <property type="evidence" value="ECO:0007669"/>
    <property type="project" value="InterPro"/>
</dbReference>
<dbReference type="EMBL" id="LJIJ01000509">
    <property type="protein sequence ID" value="ODM96719.1"/>
    <property type="molecule type" value="Genomic_DNA"/>
</dbReference>
<keyword evidence="5" id="KW-0813">Transport</keyword>
<dbReference type="PANTHER" id="PTHR23198:SF6">
    <property type="entry name" value="NUCLEAR PORE COMPLEX PROTEIN NUP98-NUP96"/>
    <property type="match status" value="1"/>
</dbReference>
<feature type="region of interest" description="Disordered" evidence="12">
    <location>
        <begin position="1186"/>
        <end position="1205"/>
    </location>
</feature>
<dbReference type="GO" id="GO:0031965">
    <property type="term" value="C:nuclear membrane"/>
    <property type="evidence" value="ECO:0007669"/>
    <property type="project" value="UniProtKB-SubCell"/>
</dbReference>
<dbReference type="GO" id="GO:0003723">
    <property type="term" value="F:RNA binding"/>
    <property type="evidence" value="ECO:0007669"/>
    <property type="project" value="TreeGrafter"/>
</dbReference>
<dbReference type="STRING" id="48709.A0A1D2MUD6"/>
<evidence type="ECO:0000256" key="9">
    <source>
        <dbReference type="ARBA" id="ARBA00023010"/>
    </source>
</evidence>
<dbReference type="Pfam" id="PF04096">
    <property type="entry name" value="Nucleoporin2"/>
    <property type="match status" value="1"/>
</dbReference>
<dbReference type="Gene3D" id="3.30.1610.10">
    <property type="entry name" value="Peptidase S59, nucleoporin"/>
    <property type="match status" value="1"/>
</dbReference>
<feature type="region of interest" description="Disordered" evidence="12">
    <location>
        <begin position="1"/>
        <end position="48"/>
    </location>
</feature>